<dbReference type="Proteomes" id="UP000032067">
    <property type="component" value="Unassembled WGS sequence"/>
</dbReference>
<reference evidence="2 3" key="1">
    <citation type="submission" date="2014-12" db="EMBL/GenBank/DDBJ databases">
        <title>16Stimator: statistical estimation of ribosomal gene copy numbers from draft genome assemblies.</title>
        <authorList>
            <person name="Perisin M.A."/>
            <person name="Vetter M."/>
            <person name="Gilbert J.A."/>
            <person name="Bergelson J."/>
        </authorList>
    </citation>
    <scope>NUCLEOTIDE SEQUENCE [LARGE SCALE GENOMIC DNA]</scope>
    <source>
        <strain evidence="2 3">MEDvA23</strain>
    </source>
</reference>
<dbReference type="InterPro" id="IPR001258">
    <property type="entry name" value="NHL_repeat"/>
</dbReference>
<evidence type="ECO:0000313" key="3">
    <source>
        <dbReference type="Proteomes" id="UP000032067"/>
    </source>
</evidence>
<evidence type="ECO:0000256" key="1">
    <source>
        <dbReference type="ARBA" id="ARBA00022737"/>
    </source>
</evidence>
<sequence>MAVSCSAAVAEVSTLAGSGAFGALDGNGTAATFADPYGIVVDKNGGLIVSDVGRNRVRKITADGNVTTFAGNNTTATVDGNGTAASFNSLTAIALAPSGDLYAAEFIGNRIRRITPAADVTTFVGTGAGGSVDGNAASATFTGPIAMTLDGAGNIYLAELNTALIRKITPSGDVTTLAGSGGFGFADGTGAAASFARPYGIAADAAGNLFVADSDNNRIRKVTPAGVVTTFAGSGAAGAADGAAAIASFQRPGGVAFDTAGNLYVADTGNSILRKITPQGEVSTVAGQAGAMGSQNGIGAAARFSEPSGVAVGTDGTIYVADTLGNRIRKVAPVGAP</sequence>
<dbReference type="EMBL" id="JXQQ01000007">
    <property type="protein sequence ID" value="KIQ36315.1"/>
    <property type="molecule type" value="Genomic_DNA"/>
</dbReference>
<accession>A0A0D0N4H3</accession>
<comment type="caution">
    <text evidence="2">The sequence shown here is derived from an EMBL/GenBank/DDBJ whole genome shotgun (WGS) entry which is preliminary data.</text>
</comment>
<dbReference type="PANTHER" id="PTHR13833">
    <property type="match status" value="1"/>
</dbReference>
<evidence type="ECO:0000313" key="2">
    <source>
        <dbReference type="EMBL" id="KIQ36315.1"/>
    </source>
</evidence>
<dbReference type="Pfam" id="PF01436">
    <property type="entry name" value="NHL"/>
    <property type="match status" value="4"/>
</dbReference>
<dbReference type="SUPFAM" id="SSF101898">
    <property type="entry name" value="NHL repeat"/>
    <property type="match status" value="1"/>
</dbReference>
<name>A0A0D0N4H3_VARPD</name>
<gene>
    <name evidence="2" type="ORF">RT97_01895</name>
</gene>
<dbReference type="AlphaFoldDB" id="A0A0D0N4H3"/>
<dbReference type="Gene3D" id="2.120.10.30">
    <property type="entry name" value="TolB, C-terminal domain"/>
    <property type="match status" value="3"/>
</dbReference>
<protein>
    <recommendedName>
        <fullName evidence="4">Serine/threonine-protein kinase PknD</fullName>
    </recommendedName>
</protein>
<proteinExistence type="predicted"/>
<dbReference type="PANTHER" id="PTHR13833:SF71">
    <property type="entry name" value="NHL DOMAIN-CONTAINING PROTEIN"/>
    <property type="match status" value="1"/>
</dbReference>
<dbReference type="InterPro" id="IPR011042">
    <property type="entry name" value="6-blade_b-propeller_TolB-like"/>
</dbReference>
<keyword evidence="1" id="KW-0677">Repeat</keyword>
<organism evidence="2 3">
    <name type="scientific">Variovorax paradoxus</name>
    <dbReference type="NCBI Taxonomy" id="34073"/>
    <lineage>
        <taxon>Bacteria</taxon>
        <taxon>Pseudomonadati</taxon>
        <taxon>Pseudomonadota</taxon>
        <taxon>Betaproteobacteria</taxon>
        <taxon>Burkholderiales</taxon>
        <taxon>Comamonadaceae</taxon>
        <taxon>Variovorax</taxon>
    </lineage>
</organism>
<evidence type="ECO:0008006" key="4">
    <source>
        <dbReference type="Google" id="ProtNLM"/>
    </source>
</evidence>